<dbReference type="PANTHER" id="PTHR43155:SF1">
    <property type="entry name" value="3'3'-CGAMP-SPECIFIC PHOSPHODIESTERASE 1"/>
    <property type="match status" value="1"/>
</dbReference>
<reference evidence="2 3" key="1">
    <citation type="submission" date="2018-01" db="EMBL/GenBank/DDBJ databases">
        <title>Genome Sequencing and Assembly of Anaerobacter polyendosporus strain CT4.</title>
        <authorList>
            <person name="Tachaapaikoon C."/>
            <person name="Sutheeworapong S."/>
            <person name="Jenjaroenpun P."/>
            <person name="Wongsurawat T."/>
            <person name="Nookeaw I."/>
            <person name="Cheawchanlertfa P."/>
            <person name="Kosugi A."/>
            <person name="Cheevadhanarak S."/>
            <person name="Ratanakhanokchai K."/>
        </authorList>
    </citation>
    <scope>NUCLEOTIDE SEQUENCE [LARGE SCALE GENOMIC DNA]</scope>
    <source>
        <strain evidence="2 3">CT4</strain>
    </source>
</reference>
<dbReference type="InterPro" id="IPR003607">
    <property type="entry name" value="HD/PDEase_dom"/>
</dbReference>
<dbReference type="GO" id="GO:0016787">
    <property type="term" value="F:hydrolase activity"/>
    <property type="evidence" value="ECO:0007669"/>
    <property type="project" value="UniProtKB-KW"/>
</dbReference>
<name>A0A3R5TED6_9CLOT</name>
<organism evidence="2 3">
    <name type="scientific">Clostridium manihotivorum</name>
    <dbReference type="NCBI Taxonomy" id="2320868"/>
    <lineage>
        <taxon>Bacteria</taxon>
        <taxon>Bacillati</taxon>
        <taxon>Bacillota</taxon>
        <taxon>Clostridia</taxon>
        <taxon>Eubacteriales</taxon>
        <taxon>Clostridiaceae</taxon>
        <taxon>Clostridium</taxon>
    </lineage>
</organism>
<protein>
    <submittedName>
        <fullName evidence="2">Hydrolase</fullName>
    </submittedName>
</protein>
<accession>A0A3R5TED6</accession>
<keyword evidence="2" id="KW-0378">Hydrolase</keyword>
<dbReference type="OrthoDB" id="9804747at2"/>
<dbReference type="KEGG" id="cmah:C1I91_07335"/>
<keyword evidence="3" id="KW-1185">Reference proteome</keyword>
<evidence type="ECO:0000313" key="2">
    <source>
        <dbReference type="EMBL" id="QAA31463.1"/>
    </source>
</evidence>
<sequence>MQVSIDTIIPALSITVSLAEMSVEKVVRENLNGVTIQDIELDNSTYHSRRASYIALQLGKALNLNENSYKDLYMCSLLHDIGYGNVLYKNYSADEIISKHCIEGADIVKHIPKICYLSDAILYHHEHWDGNGVFQVKGDSIPIISQILRISDIIDSEYSTLLPYFKQKDKIKELILENVNKIFSQKIYEAFLKVSHTDEFWLNLANNRYLELVLKDLIPSIDIKLDIHELISIGEIFADMIDAKSTFTATHSRGIAELAYLVSKYLGYDDEKCLKMKIAGLFHDIGKLAIPSYILDKNGPLDGDEFSMIKSHVYFTRLILSSMNGIEEICDWASNHHEKLNGNGYPRGVVDNWLSEECRVMAVCDIYQALTEDRPYRKGMNKGMAFSILDSMVEDGSVCATAVNNLKNAIGQ</sequence>
<dbReference type="InterPro" id="IPR037522">
    <property type="entry name" value="HD_GYP_dom"/>
</dbReference>
<dbReference type="PANTHER" id="PTHR43155">
    <property type="entry name" value="CYCLIC DI-GMP PHOSPHODIESTERASE PA4108-RELATED"/>
    <property type="match status" value="1"/>
</dbReference>
<dbReference type="PROSITE" id="PS51832">
    <property type="entry name" value="HD_GYP"/>
    <property type="match status" value="1"/>
</dbReference>
<evidence type="ECO:0000313" key="3">
    <source>
        <dbReference type="Proteomes" id="UP000286268"/>
    </source>
</evidence>
<dbReference type="AlphaFoldDB" id="A0A3R5TED6"/>
<dbReference type="Pfam" id="PF13487">
    <property type="entry name" value="HD_5"/>
    <property type="match status" value="2"/>
</dbReference>
<dbReference type="Gene3D" id="1.10.3210.10">
    <property type="entry name" value="Hypothetical protein af1432"/>
    <property type="match status" value="2"/>
</dbReference>
<evidence type="ECO:0000259" key="1">
    <source>
        <dbReference type="PROSITE" id="PS51832"/>
    </source>
</evidence>
<dbReference type="SUPFAM" id="SSF109604">
    <property type="entry name" value="HD-domain/PDEase-like"/>
    <property type="match status" value="2"/>
</dbReference>
<proteinExistence type="predicted"/>
<feature type="domain" description="HD-GYP" evidence="1">
    <location>
        <begin position="226"/>
        <end position="412"/>
    </location>
</feature>
<dbReference type="SMART" id="SM00471">
    <property type="entry name" value="HDc"/>
    <property type="match status" value="2"/>
</dbReference>
<dbReference type="Proteomes" id="UP000286268">
    <property type="component" value="Chromosome"/>
</dbReference>
<dbReference type="EMBL" id="CP025746">
    <property type="protein sequence ID" value="QAA31463.1"/>
    <property type="molecule type" value="Genomic_DNA"/>
</dbReference>
<dbReference type="RefSeq" id="WP_128212276.1">
    <property type="nucleotide sequence ID" value="NZ_CP025746.1"/>
</dbReference>
<gene>
    <name evidence="2" type="ORF">C1I91_07335</name>
</gene>
<dbReference type="CDD" id="cd00077">
    <property type="entry name" value="HDc"/>
    <property type="match status" value="2"/>
</dbReference>